<comment type="caution">
    <text evidence="1">The sequence shown here is derived from an EMBL/GenBank/DDBJ whole genome shotgun (WGS) entry which is preliminary data.</text>
</comment>
<name>A0A4Q9H4X0_9BURK</name>
<dbReference type="PANTHER" id="PTHR12922:SF7">
    <property type="entry name" value="UBIQUINONE BIOSYNTHESIS PROTEIN COQ4 HOMOLOG, MITOCHONDRIAL"/>
    <property type="match status" value="1"/>
</dbReference>
<proteinExistence type="predicted"/>
<sequence>MRAPVCSRCPFMSLDHEPPTPIRWLDALRAALALRRNPQDTEQVFRLGEAIKGKSPFVLLARFRADPMGRQRLAERRSLLDTLTRTEWLASLPAGTVGRTYHDFLAEQGLSAQGLVEISKAGMGHMPDDGSDRYFIASRLRDMHDLFHVLSGYGRDELGEVCVLAFSYPHQHTRSFAVIASTGCLVIARRWRHPGAIAAAWQAWRQGRQCAWLPGLVLEDLLTRSLHEVRRELGIRPPTRYLKVLDDLNRRGDPLPTPPGKLAA</sequence>
<reference evidence="1 2" key="1">
    <citation type="submission" date="2019-02" db="EMBL/GenBank/DDBJ databases">
        <title>Aquabacterium sp. strain KMB7.</title>
        <authorList>
            <person name="Chen W.-M."/>
        </authorList>
    </citation>
    <scope>NUCLEOTIDE SEQUENCE [LARGE SCALE GENOMIC DNA]</scope>
    <source>
        <strain evidence="1 2">KMB7</strain>
    </source>
</reference>
<keyword evidence="2" id="KW-1185">Reference proteome</keyword>
<dbReference type="Pfam" id="PF05019">
    <property type="entry name" value="Coq4"/>
    <property type="match status" value="1"/>
</dbReference>
<protein>
    <recommendedName>
        <fullName evidence="3">Ubiquinone biosynthesis protein</fullName>
    </recommendedName>
</protein>
<dbReference type="GO" id="GO:0006744">
    <property type="term" value="P:ubiquinone biosynthetic process"/>
    <property type="evidence" value="ECO:0007669"/>
    <property type="project" value="InterPro"/>
</dbReference>
<dbReference type="OrthoDB" id="9775927at2"/>
<accession>A0A4Q9H4X0</accession>
<dbReference type="Proteomes" id="UP000292120">
    <property type="component" value="Unassembled WGS sequence"/>
</dbReference>
<dbReference type="AlphaFoldDB" id="A0A4Q9H4X0"/>
<dbReference type="PANTHER" id="PTHR12922">
    <property type="entry name" value="UBIQUINONE BIOSYNTHESIS PROTEIN"/>
    <property type="match status" value="1"/>
</dbReference>
<evidence type="ECO:0000313" key="1">
    <source>
        <dbReference type="EMBL" id="TBO31359.1"/>
    </source>
</evidence>
<organism evidence="1 2">
    <name type="scientific">Aquabacterium lacunae</name>
    <dbReference type="NCBI Taxonomy" id="2528630"/>
    <lineage>
        <taxon>Bacteria</taxon>
        <taxon>Pseudomonadati</taxon>
        <taxon>Pseudomonadota</taxon>
        <taxon>Betaproteobacteria</taxon>
        <taxon>Burkholderiales</taxon>
        <taxon>Aquabacterium</taxon>
    </lineage>
</organism>
<dbReference type="InterPro" id="IPR007715">
    <property type="entry name" value="Coq4"/>
</dbReference>
<evidence type="ECO:0008006" key="3">
    <source>
        <dbReference type="Google" id="ProtNLM"/>
    </source>
</evidence>
<dbReference type="EMBL" id="SIXI01000003">
    <property type="protein sequence ID" value="TBO31359.1"/>
    <property type="molecule type" value="Genomic_DNA"/>
</dbReference>
<gene>
    <name evidence="1" type="ORF">EYS42_08950</name>
</gene>
<evidence type="ECO:0000313" key="2">
    <source>
        <dbReference type="Proteomes" id="UP000292120"/>
    </source>
</evidence>